<name>A0AAE6ZDB3_9BACT</name>
<dbReference type="GO" id="GO:0046872">
    <property type="term" value="F:metal ion binding"/>
    <property type="evidence" value="ECO:0007669"/>
    <property type="project" value="UniProtKB-KW"/>
</dbReference>
<accession>A0AAE6ZDB3</accession>
<evidence type="ECO:0000313" key="3">
    <source>
        <dbReference type="EMBL" id="QJB36623.1"/>
    </source>
</evidence>
<dbReference type="SUPFAM" id="SSF101478">
    <property type="entry name" value="ADP-ribosylglycohydrolase"/>
    <property type="match status" value="1"/>
</dbReference>
<organism evidence="2 4">
    <name type="scientific">Chitinophaga oryzae</name>
    <dbReference type="NCBI Taxonomy" id="2725414"/>
    <lineage>
        <taxon>Bacteria</taxon>
        <taxon>Pseudomonadati</taxon>
        <taxon>Bacteroidota</taxon>
        <taxon>Chitinophagia</taxon>
        <taxon>Chitinophagales</taxon>
        <taxon>Chitinophagaceae</taxon>
        <taxon>Chitinophaga</taxon>
    </lineage>
</organism>
<feature type="binding site" evidence="1">
    <location>
        <position position="53"/>
    </location>
    <ligand>
        <name>Mg(2+)</name>
        <dbReference type="ChEBI" id="CHEBI:18420"/>
        <label>1</label>
    </ligand>
</feature>
<reference evidence="2" key="2">
    <citation type="submission" date="2020-09" db="EMBL/GenBank/DDBJ databases">
        <authorList>
            <person name="Kittiwongwattana C."/>
        </authorList>
    </citation>
    <scope>NUCLEOTIDE SEQUENCE</scope>
    <source>
        <strain evidence="2">1310</strain>
    </source>
</reference>
<protein>
    <submittedName>
        <fullName evidence="2">ADP-ribosylglycohydrolase family protein</fullName>
    </submittedName>
</protein>
<dbReference type="AlphaFoldDB" id="A0AAE6ZDB3"/>
<dbReference type="PANTHER" id="PTHR16222">
    <property type="entry name" value="ADP-RIBOSYLGLYCOHYDROLASE"/>
    <property type="match status" value="1"/>
</dbReference>
<feature type="binding site" evidence="1">
    <location>
        <position position="268"/>
    </location>
    <ligand>
        <name>Mg(2+)</name>
        <dbReference type="ChEBI" id="CHEBI:18420"/>
        <label>1</label>
    </ligand>
</feature>
<dbReference type="Proteomes" id="UP000502421">
    <property type="component" value="Chromosome"/>
</dbReference>
<dbReference type="PANTHER" id="PTHR16222:SF12">
    <property type="entry name" value="ADP-RIBOSYLGLYCOHYDROLASE-RELATED"/>
    <property type="match status" value="1"/>
</dbReference>
<keyword evidence="5" id="KW-1185">Reference proteome</keyword>
<sequence length="311" mass="33195">MMTSGTPALAWRSLWGLSIGDAFGETFFGKEAEVLERMANRTLQPGDWLFTDDTVQGIGVFRTLSACGTIDQDYLAQALACNYLLDDYRGYGGTAHSIMKSIAAGESWQTVSCAVFDGMGSAGNGAAMRSGPIGAWFAGDPVTVVAQARLAAEVTHAHPEAIAGAIAVALAACCCATARTQDTTLSSSVFFDFIIHHLPESDIKYKIRKAATLPVSYDIRTIVSVLGNGTLLTAADTVPFALWCAAHHHEHFENALWTAVSGLGDRDTIAAIVGSITVLYATDDTIPTVWAERTEKIETSPFFNSDYQNAP</sequence>
<dbReference type="InterPro" id="IPR005502">
    <property type="entry name" value="Ribosyl_crysJ1"/>
</dbReference>
<keyword evidence="1" id="KW-0479">Metal-binding</keyword>
<dbReference type="KEGG" id="coy:HF329_01885"/>
<feature type="binding site" evidence="1">
    <location>
        <position position="52"/>
    </location>
    <ligand>
        <name>Mg(2+)</name>
        <dbReference type="ChEBI" id="CHEBI:18420"/>
        <label>1</label>
    </ligand>
</feature>
<gene>
    <name evidence="3" type="ORF">HF324_01595</name>
    <name evidence="2" type="ORF">HF329_01885</name>
</gene>
<feature type="binding site" evidence="1">
    <location>
        <position position="51"/>
    </location>
    <ligand>
        <name>Mg(2+)</name>
        <dbReference type="ChEBI" id="CHEBI:18420"/>
        <label>1</label>
    </ligand>
</feature>
<dbReference type="EMBL" id="CP051204">
    <property type="protein sequence ID" value="QJB36623.1"/>
    <property type="molecule type" value="Genomic_DNA"/>
</dbReference>
<dbReference type="InterPro" id="IPR050792">
    <property type="entry name" value="ADP-ribosylglycohydrolase"/>
</dbReference>
<dbReference type="Gene3D" id="1.10.4080.10">
    <property type="entry name" value="ADP-ribosylation/Crystallin J1"/>
    <property type="match status" value="1"/>
</dbReference>
<reference evidence="4" key="1">
    <citation type="submission" date="2020-04" db="EMBL/GenBank/DDBJ databases">
        <authorList>
            <person name="Kittiwongwattana C."/>
        </authorList>
    </citation>
    <scope>NUCLEOTIDE SEQUENCE [LARGE SCALE GENOMIC DNA]</scope>
    <source>
        <strain evidence="3">1303</strain>
        <strain evidence="4">1310</strain>
    </source>
</reference>
<proteinExistence type="predicted"/>
<dbReference type="EMBL" id="CP051205">
    <property type="protein sequence ID" value="QJB30125.1"/>
    <property type="molecule type" value="Genomic_DNA"/>
</dbReference>
<evidence type="ECO:0000313" key="4">
    <source>
        <dbReference type="Proteomes" id="UP000502421"/>
    </source>
</evidence>
<feature type="binding site" evidence="1">
    <location>
        <position position="267"/>
    </location>
    <ligand>
        <name>Mg(2+)</name>
        <dbReference type="ChEBI" id="CHEBI:18420"/>
        <label>1</label>
    </ligand>
</feature>
<dbReference type="Proteomes" id="UP000503144">
    <property type="component" value="Chromosome"/>
</dbReference>
<dbReference type="Pfam" id="PF03747">
    <property type="entry name" value="ADP_ribosyl_GH"/>
    <property type="match status" value="1"/>
</dbReference>
<evidence type="ECO:0000313" key="5">
    <source>
        <dbReference type="Proteomes" id="UP000503144"/>
    </source>
</evidence>
<dbReference type="RefSeq" id="WP_168802411.1">
    <property type="nucleotide sequence ID" value="NZ_CP051204.2"/>
</dbReference>
<comment type="cofactor">
    <cofactor evidence="1">
        <name>Mg(2+)</name>
        <dbReference type="ChEBI" id="CHEBI:18420"/>
    </cofactor>
    <text evidence="1">Binds 2 magnesium ions per subunit.</text>
</comment>
<evidence type="ECO:0000256" key="1">
    <source>
        <dbReference type="PIRSR" id="PIRSR605502-1"/>
    </source>
</evidence>
<evidence type="ECO:0000313" key="2">
    <source>
        <dbReference type="EMBL" id="QJB30125.1"/>
    </source>
</evidence>
<feature type="binding site" evidence="1">
    <location>
        <position position="265"/>
    </location>
    <ligand>
        <name>Mg(2+)</name>
        <dbReference type="ChEBI" id="CHEBI:18420"/>
        <label>1</label>
    </ligand>
</feature>
<dbReference type="InterPro" id="IPR036705">
    <property type="entry name" value="Ribosyl_crysJ1_sf"/>
</dbReference>
<keyword evidence="1" id="KW-0460">Magnesium</keyword>